<evidence type="ECO:0000256" key="2">
    <source>
        <dbReference type="ARBA" id="ARBA00007613"/>
    </source>
</evidence>
<dbReference type="STRING" id="1121117.SAMN02745977_01799"/>
<keyword evidence="8" id="KW-0175">Coiled coil</keyword>
<evidence type="ECO:0000256" key="9">
    <source>
        <dbReference type="SAM" id="SignalP"/>
    </source>
</evidence>
<dbReference type="GO" id="GO:0015562">
    <property type="term" value="F:efflux transmembrane transporter activity"/>
    <property type="evidence" value="ECO:0007669"/>
    <property type="project" value="InterPro"/>
</dbReference>
<dbReference type="EMBL" id="FOCW01000004">
    <property type="protein sequence ID" value="SEN69166.1"/>
    <property type="molecule type" value="Genomic_DNA"/>
</dbReference>
<dbReference type="SUPFAM" id="SSF56954">
    <property type="entry name" value="Outer membrane efflux proteins (OEP)"/>
    <property type="match status" value="1"/>
</dbReference>
<gene>
    <name evidence="10" type="ORF">SAMN02745977_01799</name>
</gene>
<keyword evidence="7" id="KW-0998">Cell outer membrane</keyword>
<name>A0A1H8IMC0_9BURK</name>
<evidence type="ECO:0000256" key="7">
    <source>
        <dbReference type="ARBA" id="ARBA00023237"/>
    </source>
</evidence>
<dbReference type="Pfam" id="PF02321">
    <property type="entry name" value="OEP"/>
    <property type="match status" value="2"/>
</dbReference>
<protein>
    <submittedName>
        <fullName evidence="10">Outer membrane protein TolC</fullName>
    </submittedName>
</protein>
<keyword evidence="3" id="KW-0813">Transport</keyword>
<dbReference type="InterPro" id="IPR051906">
    <property type="entry name" value="TolC-like"/>
</dbReference>
<evidence type="ECO:0000313" key="10">
    <source>
        <dbReference type="EMBL" id="SEN69166.1"/>
    </source>
</evidence>
<evidence type="ECO:0000256" key="8">
    <source>
        <dbReference type="SAM" id="Coils"/>
    </source>
</evidence>
<dbReference type="RefSeq" id="WP_091816846.1">
    <property type="nucleotide sequence ID" value="NZ_FOCW01000004.1"/>
</dbReference>
<organism evidence="10 11">
    <name type="scientific">Brachymonas denitrificans DSM 15123</name>
    <dbReference type="NCBI Taxonomy" id="1121117"/>
    <lineage>
        <taxon>Bacteria</taxon>
        <taxon>Pseudomonadati</taxon>
        <taxon>Pseudomonadota</taxon>
        <taxon>Betaproteobacteria</taxon>
        <taxon>Burkholderiales</taxon>
        <taxon>Comamonadaceae</taxon>
        <taxon>Brachymonas</taxon>
    </lineage>
</organism>
<dbReference type="OrthoDB" id="187483at2"/>
<dbReference type="AlphaFoldDB" id="A0A1H8IMC0"/>
<feature type="chain" id="PRO_5011754937" evidence="9">
    <location>
        <begin position="25"/>
        <end position="486"/>
    </location>
</feature>
<proteinExistence type="inferred from homology"/>
<reference evidence="10 11" key="1">
    <citation type="submission" date="2016-10" db="EMBL/GenBank/DDBJ databases">
        <authorList>
            <person name="de Groot N.N."/>
        </authorList>
    </citation>
    <scope>NUCLEOTIDE SEQUENCE [LARGE SCALE GENOMIC DNA]</scope>
    <source>
        <strain evidence="10 11">DSM 15123</strain>
    </source>
</reference>
<keyword evidence="4" id="KW-1134">Transmembrane beta strand</keyword>
<evidence type="ECO:0000256" key="5">
    <source>
        <dbReference type="ARBA" id="ARBA00022692"/>
    </source>
</evidence>
<keyword evidence="11" id="KW-1185">Reference proteome</keyword>
<comment type="similarity">
    <text evidence="2">Belongs to the outer membrane factor (OMF) (TC 1.B.17) family.</text>
</comment>
<dbReference type="GO" id="GO:0009279">
    <property type="term" value="C:cell outer membrane"/>
    <property type="evidence" value="ECO:0007669"/>
    <property type="project" value="UniProtKB-SubCell"/>
</dbReference>
<dbReference type="GO" id="GO:1990281">
    <property type="term" value="C:efflux pump complex"/>
    <property type="evidence" value="ECO:0007669"/>
    <property type="project" value="TreeGrafter"/>
</dbReference>
<evidence type="ECO:0000256" key="1">
    <source>
        <dbReference type="ARBA" id="ARBA00004442"/>
    </source>
</evidence>
<evidence type="ECO:0000256" key="3">
    <source>
        <dbReference type="ARBA" id="ARBA00022448"/>
    </source>
</evidence>
<dbReference type="PANTHER" id="PTHR30026:SF5">
    <property type="entry name" value="ABC-TYPE EFFLUX SYSTEM SECRETIN COMPONENT"/>
    <property type="match status" value="1"/>
</dbReference>
<sequence>MRPERFTAWILATALCAAAPAVQGAPDAATRTSAATALSLQDARTRLLQVSDQLAAARAAVESKRLQTQGLQGLGGPIVGLSASHTRYSLHGELDLAEAKQEIGNRLSELGPLLPALGPLAQPVGQLATRLPQAIPDALPYHLKGTRNSQAISAVWPVYTGGATQAVKDFSAAQQDEAQADAQATTHQLEDTLVQRYFGVQLARRAVALRQQAASTIAEHDHAAERLLQVGMIARVDRLQASVALEQARREQLKAQGDLALAQAALQSLLHSEQAVQPSTPLFVDTRPLPPLEQFRQLALGHHPGLDKVAAKKAQAEQLHALENSRWKPTVALFGRRELQRSNASWVAGVQAHWTLWSSVDRHSMQQAAAQKIIQAERTDAQVRSDIALLVEKNWRAVDDARQQYLSLTPSVQLAQEMMRLRSSGLREGTSTMIDLIDAHTQYTRVETERAKAAHDYVLALSRLLDSAGVPEQFDQYAQRADVRLR</sequence>
<evidence type="ECO:0000313" key="11">
    <source>
        <dbReference type="Proteomes" id="UP000199531"/>
    </source>
</evidence>
<keyword evidence="9" id="KW-0732">Signal</keyword>
<keyword evidence="5" id="KW-0812">Transmembrane</keyword>
<dbReference type="GO" id="GO:0015288">
    <property type="term" value="F:porin activity"/>
    <property type="evidence" value="ECO:0007669"/>
    <property type="project" value="TreeGrafter"/>
</dbReference>
<feature type="coiled-coil region" evidence="8">
    <location>
        <begin position="236"/>
        <end position="265"/>
    </location>
</feature>
<evidence type="ECO:0000256" key="6">
    <source>
        <dbReference type="ARBA" id="ARBA00023136"/>
    </source>
</evidence>
<keyword evidence="6" id="KW-0472">Membrane</keyword>
<comment type="subcellular location">
    <subcellularLocation>
        <location evidence="1">Cell outer membrane</location>
    </subcellularLocation>
</comment>
<dbReference type="Gene3D" id="1.20.1600.10">
    <property type="entry name" value="Outer membrane efflux proteins (OEP)"/>
    <property type="match status" value="1"/>
</dbReference>
<dbReference type="Proteomes" id="UP000199531">
    <property type="component" value="Unassembled WGS sequence"/>
</dbReference>
<accession>A0A1H8IMC0</accession>
<dbReference type="InterPro" id="IPR003423">
    <property type="entry name" value="OMP_efflux"/>
</dbReference>
<dbReference type="PANTHER" id="PTHR30026">
    <property type="entry name" value="OUTER MEMBRANE PROTEIN TOLC"/>
    <property type="match status" value="1"/>
</dbReference>
<evidence type="ECO:0000256" key="4">
    <source>
        <dbReference type="ARBA" id="ARBA00022452"/>
    </source>
</evidence>
<feature type="signal peptide" evidence="9">
    <location>
        <begin position="1"/>
        <end position="24"/>
    </location>
</feature>